<dbReference type="RefSeq" id="WP_188894809.1">
    <property type="nucleotide sequence ID" value="NZ_BMMZ01000003.1"/>
</dbReference>
<reference evidence="1" key="1">
    <citation type="journal article" date="2014" name="Int. J. Syst. Evol. Microbiol.">
        <title>Complete genome sequence of Corynebacterium casei LMG S-19264T (=DSM 44701T), isolated from a smear-ripened cheese.</title>
        <authorList>
            <consortium name="US DOE Joint Genome Institute (JGI-PGF)"/>
            <person name="Walter F."/>
            <person name="Albersmeier A."/>
            <person name="Kalinowski J."/>
            <person name="Ruckert C."/>
        </authorList>
    </citation>
    <scope>NUCLEOTIDE SEQUENCE</scope>
    <source>
        <strain evidence="1">CGMCC 4.7306</strain>
    </source>
</reference>
<reference evidence="1" key="2">
    <citation type="submission" date="2020-09" db="EMBL/GenBank/DDBJ databases">
        <authorList>
            <person name="Sun Q."/>
            <person name="Zhou Y."/>
        </authorList>
    </citation>
    <scope>NUCLEOTIDE SEQUENCE</scope>
    <source>
        <strain evidence="1">CGMCC 4.7306</strain>
    </source>
</reference>
<dbReference type="Proteomes" id="UP000613840">
    <property type="component" value="Unassembled WGS sequence"/>
</dbReference>
<gene>
    <name evidence="1" type="ORF">GCM10011575_17730</name>
</gene>
<organism evidence="1 2">
    <name type="scientific">Microlunatus endophyticus</name>
    <dbReference type="NCBI Taxonomy" id="1716077"/>
    <lineage>
        <taxon>Bacteria</taxon>
        <taxon>Bacillati</taxon>
        <taxon>Actinomycetota</taxon>
        <taxon>Actinomycetes</taxon>
        <taxon>Propionibacteriales</taxon>
        <taxon>Propionibacteriaceae</taxon>
        <taxon>Microlunatus</taxon>
    </lineage>
</organism>
<evidence type="ECO:0000313" key="2">
    <source>
        <dbReference type="Proteomes" id="UP000613840"/>
    </source>
</evidence>
<keyword evidence="2" id="KW-1185">Reference proteome</keyword>
<comment type="caution">
    <text evidence="1">The sequence shown here is derived from an EMBL/GenBank/DDBJ whole genome shotgun (WGS) entry which is preliminary data.</text>
</comment>
<dbReference type="AlphaFoldDB" id="A0A917S689"/>
<name>A0A917S689_9ACTN</name>
<protein>
    <submittedName>
        <fullName evidence="1">Uncharacterized protein</fullName>
    </submittedName>
</protein>
<sequence>MSRDQTEIDEDRALLLAVRGRQWTNTARLLVLPTGWSADVDRLSIGWGSASVKVPSEPDPGKPLVLVHGAIGAGRVRLRTPNRRDRRIARRSTR</sequence>
<accession>A0A917S689</accession>
<evidence type="ECO:0000313" key="1">
    <source>
        <dbReference type="EMBL" id="GGL59596.1"/>
    </source>
</evidence>
<proteinExistence type="predicted"/>
<dbReference type="EMBL" id="BMMZ01000003">
    <property type="protein sequence ID" value="GGL59596.1"/>
    <property type="molecule type" value="Genomic_DNA"/>
</dbReference>